<evidence type="ECO:0000256" key="4">
    <source>
        <dbReference type="SAM" id="Phobius"/>
    </source>
</evidence>
<dbReference type="RefSeq" id="WP_346012877.1">
    <property type="nucleotide sequence ID" value="NZ_JAQYXP010000001.1"/>
</dbReference>
<sequence length="253" mass="27961">MAFWSGETLSANTGVVSNFDQSQVDCNSYTIRMGDEYYITADNGKSSTVKKILKPSETFEIPAGQFGYLLSKEEISIPPQVMGFLSIRTGFKFQGLINVSGFNVDPGYKGKLLFSVYNAGALPVGISESEPIFKIWFASLDNQFSSYVFKKKGIYNIDNALVRGMSAEILSLRSLSEKIEEIENDVKARFTEQKPIIDYLSLVFRTITIGVLGVLIAGLLTVSLPSLWSGGWKLAEILKLYNPPQPQPQKATP</sequence>
<reference evidence="5 6" key="1">
    <citation type="journal article" date="2023" name="PLoS ONE">
        <title>Complete genome assembly of Hawai'i environmental nontuberculous mycobacteria reveals unexpected co-isolation with methylobacteria.</title>
        <authorList>
            <person name="Hendrix J."/>
            <person name="Epperson L.E."/>
            <person name="Tong E.I."/>
            <person name="Chan Y.L."/>
            <person name="Hasan N.A."/>
            <person name="Dawrs S.N."/>
            <person name="Norton G.J."/>
            <person name="Virdi R."/>
            <person name="Crooks J.L."/>
            <person name="Chan E.D."/>
            <person name="Honda J.R."/>
            <person name="Strong M."/>
        </authorList>
    </citation>
    <scope>NUCLEOTIDE SEQUENCE [LARGE SCALE GENOMIC DNA]</scope>
    <source>
        <strain evidence="5 6">NJH_HI04-1</strain>
    </source>
</reference>
<dbReference type="InterPro" id="IPR011962">
    <property type="entry name" value="dCTP_deaminase"/>
</dbReference>
<feature type="transmembrane region" description="Helical" evidence="4">
    <location>
        <begin position="202"/>
        <end position="224"/>
    </location>
</feature>
<gene>
    <name evidence="5" type="ORF">PUR29_08465</name>
</gene>
<evidence type="ECO:0000256" key="2">
    <source>
        <dbReference type="ARBA" id="ARBA00023080"/>
    </source>
</evidence>
<organism evidence="5 6">
    <name type="scientific">Methylobacterium ajmalii</name>
    <dbReference type="NCBI Taxonomy" id="2738439"/>
    <lineage>
        <taxon>Bacteria</taxon>
        <taxon>Pseudomonadati</taxon>
        <taxon>Pseudomonadota</taxon>
        <taxon>Alphaproteobacteria</taxon>
        <taxon>Hyphomicrobiales</taxon>
        <taxon>Methylobacteriaceae</taxon>
        <taxon>Methylobacterium</taxon>
    </lineage>
</organism>
<keyword evidence="3" id="KW-0175">Coiled coil</keyword>
<dbReference type="PANTHER" id="PTHR42680">
    <property type="entry name" value="DCTP DEAMINASE"/>
    <property type="match status" value="1"/>
</dbReference>
<dbReference type="EMBL" id="JAQYXP010000001">
    <property type="protein sequence ID" value="MEN3233636.1"/>
    <property type="molecule type" value="Genomic_DNA"/>
</dbReference>
<evidence type="ECO:0008006" key="7">
    <source>
        <dbReference type="Google" id="ProtNLM"/>
    </source>
</evidence>
<name>A0ABU9ZR08_9HYPH</name>
<accession>A0ABU9ZR08</accession>
<dbReference type="Pfam" id="PF22769">
    <property type="entry name" value="DCD"/>
    <property type="match status" value="1"/>
</dbReference>
<keyword evidence="4" id="KW-0812">Transmembrane</keyword>
<dbReference type="InterPro" id="IPR036157">
    <property type="entry name" value="dUTPase-like_sf"/>
</dbReference>
<dbReference type="Gene3D" id="2.70.40.10">
    <property type="match status" value="1"/>
</dbReference>
<keyword evidence="2" id="KW-0546">Nucleotide metabolism</keyword>
<keyword evidence="6" id="KW-1185">Reference proteome</keyword>
<feature type="coiled-coil region" evidence="3">
    <location>
        <begin position="165"/>
        <end position="192"/>
    </location>
</feature>
<dbReference type="Proteomes" id="UP001407347">
    <property type="component" value="Unassembled WGS sequence"/>
</dbReference>
<dbReference type="CDD" id="cd07557">
    <property type="entry name" value="trimeric_dUTPase"/>
    <property type="match status" value="1"/>
</dbReference>
<comment type="caution">
    <text evidence="5">The sequence shown here is derived from an EMBL/GenBank/DDBJ whole genome shotgun (WGS) entry which is preliminary data.</text>
</comment>
<evidence type="ECO:0000256" key="1">
    <source>
        <dbReference type="ARBA" id="ARBA00022801"/>
    </source>
</evidence>
<dbReference type="SUPFAM" id="SSF51283">
    <property type="entry name" value="dUTPase-like"/>
    <property type="match status" value="1"/>
</dbReference>
<keyword evidence="4" id="KW-0472">Membrane</keyword>
<keyword evidence="4" id="KW-1133">Transmembrane helix</keyword>
<evidence type="ECO:0000313" key="5">
    <source>
        <dbReference type="EMBL" id="MEN3233636.1"/>
    </source>
</evidence>
<evidence type="ECO:0000256" key="3">
    <source>
        <dbReference type="SAM" id="Coils"/>
    </source>
</evidence>
<dbReference type="PANTHER" id="PTHR42680:SF3">
    <property type="entry name" value="DCTP DEAMINASE"/>
    <property type="match status" value="1"/>
</dbReference>
<protein>
    <recommendedName>
        <fullName evidence="7">dUTPase-like domain-containing protein</fullName>
    </recommendedName>
</protein>
<proteinExistence type="predicted"/>
<keyword evidence="1" id="KW-0378">Hydrolase</keyword>
<evidence type="ECO:0000313" key="6">
    <source>
        <dbReference type="Proteomes" id="UP001407347"/>
    </source>
</evidence>
<dbReference type="InterPro" id="IPR033704">
    <property type="entry name" value="dUTPase_trimeric"/>
</dbReference>